<proteinExistence type="predicted"/>
<comment type="caution">
    <text evidence="2">The sequence shown here is derived from an EMBL/GenBank/DDBJ whole genome shotgun (WGS) entry which is preliminary data.</text>
</comment>
<dbReference type="EMBL" id="BAAABU010000029">
    <property type="protein sequence ID" value="GAA0259671.1"/>
    <property type="molecule type" value="Genomic_DNA"/>
</dbReference>
<organism evidence="2 3">
    <name type="scientific">Saccharothrix mutabilis subsp. mutabilis</name>
    <dbReference type="NCBI Taxonomy" id="66855"/>
    <lineage>
        <taxon>Bacteria</taxon>
        <taxon>Bacillati</taxon>
        <taxon>Actinomycetota</taxon>
        <taxon>Actinomycetes</taxon>
        <taxon>Pseudonocardiales</taxon>
        <taxon>Pseudonocardiaceae</taxon>
        <taxon>Saccharothrix</taxon>
    </lineage>
</organism>
<evidence type="ECO:0000256" key="1">
    <source>
        <dbReference type="SAM" id="MobiDB-lite"/>
    </source>
</evidence>
<protein>
    <submittedName>
        <fullName evidence="2">Uncharacterized protein</fullName>
    </submittedName>
</protein>
<dbReference type="Proteomes" id="UP001500416">
    <property type="component" value="Unassembled WGS sequence"/>
</dbReference>
<keyword evidence="3" id="KW-1185">Reference proteome</keyword>
<reference evidence="2 3" key="1">
    <citation type="journal article" date="2019" name="Int. J. Syst. Evol. Microbiol.">
        <title>The Global Catalogue of Microorganisms (GCM) 10K type strain sequencing project: providing services to taxonomists for standard genome sequencing and annotation.</title>
        <authorList>
            <consortium name="The Broad Institute Genomics Platform"/>
            <consortium name="The Broad Institute Genome Sequencing Center for Infectious Disease"/>
            <person name="Wu L."/>
            <person name="Ma J."/>
        </authorList>
    </citation>
    <scope>NUCLEOTIDE SEQUENCE [LARGE SCALE GENOMIC DNA]</scope>
    <source>
        <strain evidence="2 3">JCM 3380</strain>
    </source>
</reference>
<feature type="region of interest" description="Disordered" evidence="1">
    <location>
        <begin position="1"/>
        <end position="41"/>
    </location>
</feature>
<name>A0ABN0URX9_9PSEU</name>
<evidence type="ECO:0000313" key="3">
    <source>
        <dbReference type="Proteomes" id="UP001500416"/>
    </source>
</evidence>
<feature type="compositionally biased region" description="Basic residues" evidence="1">
    <location>
        <begin position="26"/>
        <end position="35"/>
    </location>
</feature>
<evidence type="ECO:0000313" key="2">
    <source>
        <dbReference type="EMBL" id="GAA0259671.1"/>
    </source>
</evidence>
<feature type="compositionally biased region" description="Polar residues" evidence="1">
    <location>
        <begin position="1"/>
        <end position="17"/>
    </location>
</feature>
<accession>A0ABN0URX9</accession>
<gene>
    <name evidence="2" type="ORF">GCM10010492_70720</name>
</gene>
<sequence>MDKQVSITGQATSASGTRSDRNRDQRRNRKFHRSHLLNGRGAPCPLWTRLAAPLPWDAWHAPACTATAS</sequence>